<protein>
    <recommendedName>
        <fullName evidence="1">Schlafen AlbA-2 domain-containing protein</fullName>
    </recommendedName>
</protein>
<dbReference type="OrthoDB" id="4314023at2"/>
<sequence>MAQQYLGPAMGVVSFSTWSELVEAAAGGLLEESVWCELKEMATPAGTAKKDANLEMARDLASLSVDGGLLIYGVRDRDFEVVGCDTAGLADRIAQVSATRIHPPLSPTIQPALVHPDDDARAVLVVQVPPSPLAPHMVDGSYWGRSSNGKRKLDDAEVRRLLLQRDRGEDAFLSRLTGMEARDPLVDYIEGHPTGNGHIYLVAEPCVPVVRSEEPQGSAALRQGIRPSGWPGTVPDCTYRAFDPKGEAYASIPAHGDPVRSQYERGLCHVLLKDDSSIEVVSGGGTAEYETQPGRPAKFLFVGLISALAVQTLQLIESRSLTWGYTGPWRIGLRVTKTRGTIYNNNDVFNQMPTFTADEYIKTTVVQGVDTRPLEQAQGLLKGLYRGLGIESQTVDQIAN</sequence>
<dbReference type="AlphaFoldDB" id="A0A255ELX7"/>
<proteinExistence type="predicted"/>
<evidence type="ECO:0000259" key="1">
    <source>
        <dbReference type="Pfam" id="PF04326"/>
    </source>
</evidence>
<organism evidence="2 3">
    <name type="scientific">Parenemella sanctibonifatiensis</name>
    <dbReference type="NCBI Taxonomy" id="2016505"/>
    <lineage>
        <taxon>Bacteria</taxon>
        <taxon>Bacillati</taxon>
        <taxon>Actinomycetota</taxon>
        <taxon>Actinomycetes</taxon>
        <taxon>Propionibacteriales</taxon>
        <taxon>Propionibacteriaceae</taxon>
        <taxon>Parenemella</taxon>
    </lineage>
</organism>
<dbReference type="InterPro" id="IPR007421">
    <property type="entry name" value="Schlafen_AlbA_2_dom"/>
</dbReference>
<reference evidence="2 3" key="1">
    <citation type="submission" date="2017-07" db="EMBL/GenBank/DDBJ databases">
        <title>Draft whole genome sequences of clinical Proprionibacteriaceae strains.</title>
        <authorList>
            <person name="Bernier A.-M."/>
            <person name="Bernard K."/>
            <person name="Domingo M.-C."/>
        </authorList>
    </citation>
    <scope>NUCLEOTIDE SEQUENCE [LARGE SCALE GENOMIC DNA]</scope>
    <source>
        <strain evidence="2 3">NML 150081</strain>
    </source>
</reference>
<keyword evidence="3" id="KW-1185">Reference proteome</keyword>
<dbReference type="InterPro" id="IPR038461">
    <property type="entry name" value="Schlafen_AlbA_2_dom_sf"/>
</dbReference>
<gene>
    <name evidence="2" type="ORF">CGZ91_03140</name>
</gene>
<feature type="domain" description="Schlafen AlbA-2" evidence="1">
    <location>
        <begin position="32"/>
        <end position="153"/>
    </location>
</feature>
<comment type="caution">
    <text evidence="2">The sequence shown here is derived from an EMBL/GenBank/DDBJ whole genome shotgun (WGS) entry which is preliminary data.</text>
</comment>
<accession>A0A255ELX7</accession>
<name>A0A255ELX7_9ACTN</name>
<dbReference type="Gene3D" id="3.30.950.30">
    <property type="entry name" value="Schlafen, AAA domain"/>
    <property type="match status" value="1"/>
</dbReference>
<evidence type="ECO:0000313" key="3">
    <source>
        <dbReference type="Proteomes" id="UP000216300"/>
    </source>
</evidence>
<dbReference type="EMBL" id="NMVJ01000001">
    <property type="protein sequence ID" value="OYN92494.1"/>
    <property type="molecule type" value="Genomic_DNA"/>
</dbReference>
<dbReference type="Proteomes" id="UP000216300">
    <property type="component" value="Unassembled WGS sequence"/>
</dbReference>
<evidence type="ECO:0000313" key="2">
    <source>
        <dbReference type="EMBL" id="OYN92494.1"/>
    </source>
</evidence>
<dbReference type="RefSeq" id="WP_094452454.1">
    <property type="nucleotide sequence ID" value="NZ_NMVJ01000001.1"/>
</dbReference>
<dbReference type="Pfam" id="PF04326">
    <property type="entry name" value="SLFN_AlbA_2"/>
    <property type="match status" value="1"/>
</dbReference>